<sequence length="519" mass="57617">MKFAEAFKFQPRTVAKIAGAAICLADSTEQQHVLAAAGHMKISPTIFSPEIMELRELKTFEFIVADQLIAQELVLLFEHHEVDGNGISPAIIAATRQESVPSSLPAHLECNFDGILQFPMTAEEISKHLSVIMFPPCAFAQRYSAAWKELRLNRRIVRSVTAGVSIASATAPDLPLVYVNPAFEEMTGYSRAEVQGRNCRFLEGHERNQPALAIVRDALSNRRKGIAVLKNFRKDGTPFWNELSLSPILDDDGQLTHYVGIQTDVTKRVELEIALRESEKLAAVGRLASSIAHEINNPLTSVMNLSYLAQSTECSQETKDYLATAERELKRVKLITEQSLRFFRQSTRAQSTSPAELLEPILDLYQSHASNARVTTSLREQPCRPVVCMESEIRQVLSNLVSNAIYAMKEHGGKLSIGSRETKARGRGREGVLFTVADNGTGMSAETLSCIYKAFYTTKGIGGTGLRLWISCEIIERHRGNIRVRSTRRAGASGTVFQLFLPFQGIASQREIEDISRFS</sequence>
<name>A0A4Q0T2X0_9BACT</name>
<dbReference type="AlphaFoldDB" id="A0A4Q0T2X0"/>
<evidence type="ECO:0000256" key="7">
    <source>
        <dbReference type="ARBA" id="ARBA00022840"/>
    </source>
</evidence>
<dbReference type="InterPro" id="IPR004358">
    <property type="entry name" value="Sig_transdc_His_kin-like_C"/>
</dbReference>
<dbReference type="EMBL" id="RDSM01000002">
    <property type="protein sequence ID" value="RXH55871.1"/>
    <property type="molecule type" value="Genomic_DNA"/>
</dbReference>
<gene>
    <name evidence="12" type="ORF">GRAN_2728</name>
</gene>
<reference evidence="12 13" key="1">
    <citation type="submission" date="2018-11" db="EMBL/GenBank/DDBJ databases">
        <authorList>
            <person name="Mardanov A.V."/>
            <person name="Ravin N.V."/>
            <person name="Dedysh S.N."/>
        </authorList>
    </citation>
    <scope>NUCLEOTIDE SEQUENCE [LARGE SCALE GENOMIC DNA]</scope>
    <source>
        <strain evidence="12 13">AF10</strain>
    </source>
</reference>
<dbReference type="Pfam" id="PF00512">
    <property type="entry name" value="HisKA"/>
    <property type="match status" value="1"/>
</dbReference>
<dbReference type="SMART" id="SM00387">
    <property type="entry name" value="HATPase_c"/>
    <property type="match status" value="1"/>
</dbReference>
<dbReference type="InterPro" id="IPR036097">
    <property type="entry name" value="HisK_dim/P_sf"/>
</dbReference>
<evidence type="ECO:0000256" key="5">
    <source>
        <dbReference type="ARBA" id="ARBA00022741"/>
    </source>
</evidence>
<dbReference type="GO" id="GO:0005524">
    <property type="term" value="F:ATP binding"/>
    <property type="evidence" value="ECO:0007669"/>
    <property type="project" value="UniProtKB-KW"/>
</dbReference>
<keyword evidence="3" id="KW-0597">Phosphoprotein</keyword>
<evidence type="ECO:0000256" key="6">
    <source>
        <dbReference type="ARBA" id="ARBA00022777"/>
    </source>
</evidence>
<protein>
    <recommendedName>
        <fullName evidence="2">histidine kinase</fullName>
        <ecNumber evidence="2">2.7.13.3</ecNumber>
    </recommendedName>
</protein>
<dbReference type="InterPro" id="IPR000700">
    <property type="entry name" value="PAS-assoc_C"/>
</dbReference>
<dbReference type="RefSeq" id="WP_128913443.1">
    <property type="nucleotide sequence ID" value="NZ_RDSM01000002.1"/>
</dbReference>
<keyword evidence="4" id="KW-0808">Transferase</keyword>
<organism evidence="12 13">
    <name type="scientific">Granulicella sibirica</name>
    <dbReference type="NCBI Taxonomy" id="2479048"/>
    <lineage>
        <taxon>Bacteria</taxon>
        <taxon>Pseudomonadati</taxon>
        <taxon>Acidobacteriota</taxon>
        <taxon>Terriglobia</taxon>
        <taxon>Terriglobales</taxon>
        <taxon>Acidobacteriaceae</taxon>
        <taxon>Granulicella</taxon>
    </lineage>
</organism>
<feature type="domain" description="PAC" evidence="11">
    <location>
        <begin position="222"/>
        <end position="277"/>
    </location>
</feature>
<feature type="domain" description="PAS" evidence="10">
    <location>
        <begin position="149"/>
        <end position="198"/>
    </location>
</feature>
<dbReference type="InterPro" id="IPR035965">
    <property type="entry name" value="PAS-like_dom_sf"/>
</dbReference>
<dbReference type="CDD" id="cd00082">
    <property type="entry name" value="HisKA"/>
    <property type="match status" value="1"/>
</dbReference>
<dbReference type="CDD" id="cd00130">
    <property type="entry name" value="PAS"/>
    <property type="match status" value="1"/>
</dbReference>
<keyword evidence="8" id="KW-0902">Two-component regulatory system</keyword>
<dbReference type="PROSITE" id="PS50112">
    <property type="entry name" value="PAS"/>
    <property type="match status" value="1"/>
</dbReference>
<dbReference type="GO" id="GO:0000155">
    <property type="term" value="F:phosphorelay sensor kinase activity"/>
    <property type="evidence" value="ECO:0007669"/>
    <property type="project" value="InterPro"/>
</dbReference>
<dbReference type="SMART" id="SM00086">
    <property type="entry name" value="PAC"/>
    <property type="match status" value="1"/>
</dbReference>
<feature type="domain" description="Histidine kinase" evidence="9">
    <location>
        <begin position="290"/>
        <end position="505"/>
    </location>
</feature>
<dbReference type="InterPro" id="IPR036890">
    <property type="entry name" value="HATPase_C_sf"/>
</dbReference>
<proteinExistence type="predicted"/>
<evidence type="ECO:0000256" key="3">
    <source>
        <dbReference type="ARBA" id="ARBA00022553"/>
    </source>
</evidence>
<evidence type="ECO:0000313" key="13">
    <source>
        <dbReference type="Proteomes" id="UP000289437"/>
    </source>
</evidence>
<dbReference type="SMART" id="SM00091">
    <property type="entry name" value="PAS"/>
    <property type="match status" value="1"/>
</dbReference>
<dbReference type="SUPFAM" id="SSF55874">
    <property type="entry name" value="ATPase domain of HSP90 chaperone/DNA topoisomerase II/histidine kinase"/>
    <property type="match status" value="1"/>
</dbReference>
<keyword evidence="13" id="KW-1185">Reference proteome</keyword>
<dbReference type="PROSITE" id="PS50109">
    <property type="entry name" value="HIS_KIN"/>
    <property type="match status" value="1"/>
</dbReference>
<dbReference type="Gene3D" id="3.30.450.20">
    <property type="entry name" value="PAS domain"/>
    <property type="match status" value="1"/>
</dbReference>
<keyword evidence="7" id="KW-0067">ATP-binding</keyword>
<evidence type="ECO:0000256" key="2">
    <source>
        <dbReference type="ARBA" id="ARBA00012438"/>
    </source>
</evidence>
<dbReference type="PRINTS" id="PR00344">
    <property type="entry name" value="BCTRLSENSOR"/>
</dbReference>
<dbReference type="Gene3D" id="3.30.565.10">
    <property type="entry name" value="Histidine kinase-like ATPase, C-terminal domain"/>
    <property type="match status" value="1"/>
</dbReference>
<dbReference type="InterPro" id="IPR003594">
    <property type="entry name" value="HATPase_dom"/>
</dbReference>
<evidence type="ECO:0000256" key="4">
    <source>
        <dbReference type="ARBA" id="ARBA00022679"/>
    </source>
</evidence>
<keyword evidence="5" id="KW-0547">Nucleotide-binding</keyword>
<dbReference type="Proteomes" id="UP000289437">
    <property type="component" value="Unassembled WGS sequence"/>
</dbReference>
<dbReference type="InterPro" id="IPR000014">
    <property type="entry name" value="PAS"/>
</dbReference>
<dbReference type="Gene3D" id="1.10.287.130">
    <property type="match status" value="1"/>
</dbReference>
<dbReference type="PANTHER" id="PTHR43065">
    <property type="entry name" value="SENSOR HISTIDINE KINASE"/>
    <property type="match status" value="1"/>
</dbReference>
<comment type="catalytic activity">
    <reaction evidence="1">
        <text>ATP + protein L-histidine = ADP + protein N-phospho-L-histidine.</text>
        <dbReference type="EC" id="2.7.13.3"/>
    </reaction>
</comment>
<dbReference type="NCBIfam" id="TIGR00229">
    <property type="entry name" value="sensory_box"/>
    <property type="match status" value="1"/>
</dbReference>
<dbReference type="InterPro" id="IPR003661">
    <property type="entry name" value="HisK_dim/P_dom"/>
</dbReference>
<evidence type="ECO:0000259" key="11">
    <source>
        <dbReference type="PROSITE" id="PS50113"/>
    </source>
</evidence>
<evidence type="ECO:0000259" key="9">
    <source>
        <dbReference type="PROSITE" id="PS50109"/>
    </source>
</evidence>
<dbReference type="PROSITE" id="PS50113">
    <property type="entry name" value="PAC"/>
    <property type="match status" value="1"/>
</dbReference>
<dbReference type="InterPro" id="IPR005467">
    <property type="entry name" value="His_kinase_dom"/>
</dbReference>
<dbReference type="SMART" id="SM00388">
    <property type="entry name" value="HisKA"/>
    <property type="match status" value="1"/>
</dbReference>
<evidence type="ECO:0000313" key="12">
    <source>
        <dbReference type="EMBL" id="RXH55871.1"/>
    </source>
</evidence>
<evidence type="ECO:0000259" key="10">
    <source>
        <dbReference type="PROSITE" id="PS50112"/>
    </source>
</evidence>
<evidence type="ECO:0000256" key="8">
    <source>
        <dbReference type="ARBA" id="ARBA00023012"/>
    </source>
</evidence>
<comment type="caution">
    <text evidence="12">The sequence shown here is derived from an EMBL/GenBank/DDBJ whole genome shotgun (WGS) entry which is preliminary data.</text>
</comment>
<accession>A0A4Q0T2X0</accession>
<dbReference type="Pfam" id="PF13426">
    <property type="entry name" value="PAS_9"/>
    <property type="match status" value="1"/>
</dbReference>
<dbReference type="Pfam" id="PF02518">
    <property type="entry name" value="HATPase_c"/>
    <property type="match status" value="1"/>
</dbReference>
<dbReference type="InterPro" id="IPR001610">
    <property type="entry name" value="PAC"/>
</dbReference>
<keyword evidence="6" id="KW-0418">Kinase</keyword>
<dbReference type="OrthoDB" id="9760839at2"/>
<reference evidence="13" key="2">
    <citation type="submission" date="2019-02" db="EMBL/GenBank/DDBJ databases">
        <title>Granulicella sibirica sp. nov., a psychrotolerant acidobacterium isolated from an organic soil layer in forested tundra, West Siberia.</title>
        <authorList>
            <person name="Oshkin I.Y."/>
            <person name="Kulichevskaya I.S."/>
            <person name="Rijpstra W.I.C."/>
            <person name="Sinninghe Damste J.S."/>
            <person name="Rakitin A.L."/>
            <person name="Ravin N.V."/>
            <person name="Dedysh S.N."/>
        </authorList>
    </citation>
    <scope>NUCLEOTIDE SEQUENCE [LARGE SCALE GENOMIC DNA]</scope>
    <source>
        <strain evidence="13">AF10</strain>
    </source>
</reference>
<dbReference type="PANTHER" id="PTHR43065:SF10">
    <property type="entry name" value="PEROXIDE STRESS-ACTIVATED HISTIDINE KINASE MAK3"/>
    <property type="match status" value="1"/>
</dbReference>
<dbReference type="EC" id="2.7.13.3" evidence="2"/>
<dbReference type="SUPFAM" id="SSF55785">
    <property type="entry name" value="PYP-like sensor domain (PAS domain)"/>
    <property type="match status" value="1"/>
</dbReference>
<evidence type="ECO:0000256" key="1">
    <source>
        <dbReference type="ARBA" id="ARBA00000085"/>
    </source>
</evidence>
<dbReference type="SUPFAM" id="SSF47384">
    <property type="entry name" value="Homodimeric domain of signal transducing histidine kinase"/>
    <property type="match status" value="1"/>
</dbReference>